<dbReference type="SUPFAM" id="SSF52743">
    <property type="entry name" value="Subtilisin-like"/>
    <property type="match status" value="1"/>
</dbReference>
<evidence type="ECO:0000313" key="10">
    <source>
        <dbReference type="EMBL" id="KAF0716731.1"/>
    </source>
</evidence>
<evidence type="ECO:0000256" key="5">
    <source>
        <dbReference type="ARBA" id="ARBA00023529"/>
    </source>
</evidence>
<feature type="active site" description="Charge relay system" evidence="7">
    <location>
        <position position="223"/>
    </location>
</feature>
<evidence type="ECO:0000256" key="2">
    <source>
        <dbReference type="ARBA" id="ARBA00022670"/>
    </source>
</evidence>
<organism evidence="11 12">
    <name type="scientific">Aphanomyces stellatus</name>
    <dbReference type="NCBI Taxonomy" id="120398"/>
    <lineage>
        <taxon>Eukaryota</taxon>
        <taxon>Sar</taxon>
        <taxon>Stramenopiles</taxon>
        <taxon>Oomycota</taxon>
        <taxon>Saprolegniomycetes</taxon>
        <taxon>Saprolegniales</taxon>
        <taxon>Verrucalvaceae</taxon>
        <taxon>Aphanomyces</taxon>
    </lineage>
</organism>
<dbReference type="EMBL" id="VJMH01000359">
    <property type="protein sequence ID" value="KAF0716731.1"/>
    <property type="molecule type" value="Genomic_DNA"/>
</dbReference>
<feature type="domain" description="Peptidase S8/S53" evidence="9">
    <location>
        <begin position="178"/>
        <end position="441"/>
    </location>
</feature>
<keyword evidence="2 7" id="KW-0645">Protease</keyword>
<evidence type="ECO:0000313" key="12">
    <source>
        <dbReference type="Proteomes" id="UP000332933"/>
    </source>
</evidence>
<feature type="active site" description="Charge relay system" evidence="7">
    <location>
        <position position="187"/>
    </location>
</feature>
<dbReference type="PRINTS" id="PR00723">
    <property type="entry name" value="SUBTILISIN"/>
</dbReference>
<name>A0A485KAM6_9STRA</name>
<accession>A0A485KAM6</accession>
<keyword evidence="4 7" id="KW-0720">Serine protease</keyword>
<evidence type="ECO:0000256" key="1">
    <source>
        <dbReference type="ARBA" id="ARBA00011073"/>
    </source>
</evidence>
<comment type="similarity">
    <text evidence="1 7">Belongs to the peptidase S8 family.</text>
</comment>
<keyword evidence="3 7" id="KW-0378">Hydrolase</keyword>
<dbReference type="InterPro" id="IPR023828">
    <property type="entry name" value="Peptidase_S8_Ser-AS"/>
</dbReference>
<feature type="active site" description="Charge relay system" evidence="7">
    <location>
        <position position="398"/>
    </location>
</feature>
<dbReference type="Pfam" id="PF00082">
    <property type="entry name" value="Peptidase_S8"/>
    <property type="match status" value="1"/>
</dbReference>
<sequence>MVSVRIALLAVAAASVQSKIHPRLLREMATNDGTVDQTLIVEFVSSVESALEKADSQIEAIQSRGAKIESILTTLNTHAAASQADALAVIDQARTSRELATGFSAQTLSIANIVVLEHASNELVEKLSKVASVKTIRPQHFGKLITATPEPIVAANTTIEWGVEKIGTKTLWDQGFRGKGIVVGGIDSGVRGTHEALKGNWRSENGYFQPVGNGKLPSDAHGHGTHTMGTSVGQFGIGVAPDAKWISCEGCLPNNTCPEKVLVACAQYMLCPHDFEGKNPKCELAPHVINNSWADDDEIPDVPYYKGPVAAWRKAGIIPVFANANSGPKCGTVLSPGDYPNVIGVGATTTLDELASFSSRGPTNKTQIVKPDVSAPGRQVRSSVNTADNSYAVFSGTSMATPHVVGAVALLISAKPGITYDEIYKALTTTAVRDTLKSSNQTCGGIPDTLFPNNNFGFGRIDVAKAAGAAPTPTTTRPAC</sequence>
<dbReference type="InterPro" id="IPR015500">
    <property type="entry name" value="Peptidase_S8_subtilisin-rel"/>
</dbReference>
<feature type="signal peptide" evidence="8">
    <location>
        <begin position="1"/>
        <end position="18"/>
    </location>
</feature>
<dbReference type="InterPro" id="IPR036852">
    <property type="entry name" value="Peptidase_S8/S53_dom_sf"/>
</dbReference>
<reference evidence="11 12" key="1">
    <citation type="submission" date="2019-03" db="EMBL/GenBank/DDBJ databases">
        <authorList>
            <person name="Gaulin E."/>
            <person name="Dumas B."/>
        </authorList>
    </citation>
    <scope>NUCLEOTIDE SEQUENCE [LARGE SCALE GENOMIC DNA]</scope>
    <source>
        <strain evidence="11">CBS 568.67</strain>
    </source>
</reference>
<evidence type="ECO:0000313" key="11">
    <source>
        <dbReference type="EMBL" id="VFT79888.1"/>
    </source>
</evidence>
<evidence type="ECO:0000256" key="6">
    <source>
        <dbReference type="ARBA" id="ARBA00023619"/>
    </source>
</evidence>
<gene>
    <name evidence="11" type="primary">Aste57867_2695</name>
    <name evidence="10" type="ORF">As57867_002688</name>
    <name evidence="11" type="ORF">ASTE57867_2695</name>
</gene>
<evidence type="ECO:0000256" key="3">
    <source>
        <dbReference type="ARBA" id="ARBA00022801"/>
    </source>
</evidence>
<evidence type="ECO:0000256" key="7">
    <source>
        <dbReference type="PROSITE-ProRule" id="PRU01240"/>
    </source>
</evidence>
<dbReference type="EC" id="3.4.21.62" evidence="6"/>
<dbReference type="PROSITE" id="PS51892">
    <property type="entry name" value="SUBTILASE"/>
    <property type="match status" value="1"/>
</dbReference>
<keyword evidence="8" id="KW-0732">Signal</keyword>
<dbReference type="Proteomes" id="UP000332933">
    <property type="component" value="Unassembled WGS sequence"/>
</dbReference>
<dbReference type="InterPro" id="IPR000209">
    <property type="entry name" value="Peptidase_S8/S53_dom"/>
</dbReference>
<evidence type="ECO:0000256" key="4">
    <source>
        <dbReference type="ARBA" id="ARBA00022825"/>
    </source>
</evidence>
<dbReference type="PANTHER" id="PTHR43806">
    <property type="entry name" value="PEPTIDASE S8"/>
    <property type="match status" value="1"/>
</dbReference>
<evidence type="ECO:0000259" key="9">
    <source>
        <dbReference type="Pfam" id="PF00082"/>
    </source>
</evidence>
<dbReference type="OrthoDB" id="67080at2759"/>
<dbReference type="Gene3D" id="3.40.50.200">
    <property type="entry name" value="Peptidase S8/S53 domain"/>
    <property type="match status" value="1"/>
</dbReference>
<proteinExistence type="inferred from homology"/>
<evidence type="ECO:0000256" key="8">
    <source>
        <dbReference type="SAM" id="SignalP"/>
    </source>
</evidence>
<dbReference type="InterPro" id="IPR050131">
    <property type="entry name" value="Peptidase_S8_subtilisin-like"/>
</dbReference>
<comment type="catalytic activity">
    <reaction evidence="5">
        <text>Hydrolysis of proteins with broad specificity for peptide bonds, and a preference for a large uncharged residue in P1. Hydrolyzes peptide amides.</text>
        <dbReference type="EC" id="3.4.21.62"/>
    </reaction>
</comment>
<dbReference type="PANTHER" id="PTHR43806:SF67">
    <property type="entry name" value="EGF-LIKE DOMAIN-CONTAINING PROTEIN"/>
    <property type="match status" value="1"/>
</dbReference>
<dbReference type="GO" id="GO:0004252">
    <property type="term" value="F:serine-type endopeptidase activity"/>
    <property type="evidence" value="ECO:0007669"/>
    <property type="project" value="UniProtKB-UniRule"/>
</dbReference>
<reference evidence="10" key="2">
    <citation type="submission" date="2019-06" db="EMBL/GenBank/DDBJ databases">
        <title>Genomics analysis of Aphanomyces spp. identifies a new class of oomycete effector associated with host adaptation.</title>
        <authorList>
            <person name="Gaulin E."/>
        </authorList>
    </citation>
    <scope>NUCLEOTIDE SEQUENCE</scope>
    <source>
        <strain evidence="10">CBS 578.67</strain>
    </source>
</reference>
<protein>
    <recommendedName>
        <fullName evidence="6">subtilisin</fullName>
        <ecNumber evidence="6">3.4.21.62</ecNumber>
    </recommendedName>
</protein>
<dbReference type="PROSITE" id="PS00138">
    <property type="entry name" value="SUBTILASE_SER"/>
    <property type="match status" value="1"/>
</dbReference>
<keyword evidence="12" id="KW-1185">Reference proteome</keyword>
<feature type="chain" id="PRO_5033436752" description="subtilisin" evidence="8">
    <location>
        <begin position="19"/>
        <end position="480"/>
    </location>
</feature>
<dbReference type="AlphaFoldDB" id="A0A485KAM6"/>
<dbReference type="EMBL" id="CAADRA010000359">
    <property type="protein sequence ID" value="VFT79888.1"/>
    <property type="molecule type" value="Genomic_DNA"/>
</dbReference>
<dbReference type="GO" id="GO:0006508">
    <property type="term" value="P:proteolysis"/>
    <property type="evidence" value="ECO:0007669"/>
    <property type="project" value="UniProtKB-KW"/>
</dbReference>